<keyword evidence="2" id="KW-1185">Reference proteome</keyword>
<evidence type="ECO:0000313" key="2">
    <source>
        <dbReference type="Proteomes" id="UP001050975"/>
    </source>
</evidence>
<gene>
    <name evidence="1" type="ORF">MiSe_81440</name>
</gene>
<dbReference type="GO" id="GO:0006355">
    <property type="term" value="P:regulation of DNA-templated transcription"/>
    <property type="evidence" value="ECO:0007669"/>
    <property type="project" value="InterPro"/>
</dbReference>
<dbReference type="Proteomes" id="UP001050975">
    <property type="component" value="Unassembled WGS sequence"/>
</dbReference>
<proteinExistence type="predicted"/>
<accession>A0AAV3XK75</accession>
<dbReference type="InterPro" id="IPR010985">
    <property type="entry name" value="Ribbon_hlx_hlx"/>
</dbReference>
<dbReference type="EMBL" id="BLAY01000214">
    <property type="protein sequence ID" value="GET43322.1"/>
    <property type="molecule type" value="Genomic_DNA"/>
</dbReference>
<dbReference type="AlphaFoldDB" id="A0AAV3XK75"/>
<reference evidence="1" key="1">
    <citation type="submission" date="2019-10" db="EMBL/GenBank/DDBJ databases">
        <title>Draft genome sequece of Microseira wollei NIES-4236.</title>
        <authorList>
            <person name="Yamaguchi H."/>
            <person name="Suzuki S."/>
            <person name="Kawachi M."/>
        </authorList>
    </citation>
    <scope>NUCLEOTIDE SEQUENCE</scope>
    <source>
        <strain evidence="1">NIES-4236</strain>
    </source>
</reference>
<evidence type="ECO:0000313" key="1">
    <source>
        <dbReference type="EMBL" id="GET43322.1"/>
    </source>
</evidence>
<organism evidence="1 2">
    <name type="scientific">Microseira wollei NIES-4236</name>
    <dbReference type="NCBI Taxonomy" id="2530354"/>
    <lineage>
        <taxon>Bacteria</taxon>
        <taxon>Bacillati</taxon>
        <taxon>Cyanobacteriota</taxon>
        <taxon>Cyanophyceae</taxon>
        <taxon>Oscillatoriophycideae</taxon>
        <taxon>Aerosakkonematales</taxon>
        <taxon>Aerosakkonemataceae</taxon>
        <taxon>Microseira</taxon>
    </lineage>
</organism>
<sequence>MVATNFVASKLPRVVVYMEPELKAAGEKLAKKQRRSLSSLICVLLEAAAKQDEDVREELERVNTTSINREKQS</sequence>
<evidence type="ECO:0008006" key="3">
    <source>
        <dbReference type="Google" id="ProtNLM"/>
    </source>
</evidence>
<comment type="caution">
    <text evidence="1">The sequence shown here is derived from an EMBL/GenBank/DDBJ whole genome shotgun (WGS) entry which is preliminary data.</text>
</comment>
<name>A0AAV3XK75_9CYAN</name>
<dbReference type="SUPFAM" id="SSF47598">
    <property type="entry name" value="Ribbon-helix-helix"/>
    <property type="match status" value="1"/>
</dbReference>
<dbReference type="InterPro" id="IPR013321">
    <property type="entry name" value="Arc_rbn_hlx_hlx"/>
</dbReference>
<dbReference type="RefSeq" id="WP_226592022.1">
    <property type="nucleotide sequence ID" value="NZ_BLAY01000214.1"/>
</dbReference>
<dbReference type="Gene3D" id="1.10.1220.10">
    <property type="entry name" value="Met repressor-like"/>
    <property type="match status" value="1"/>
</dbReference>
<protein>
    <recommendedName>
        <fullName evidence="3">CopG-like ribbon-helix-helix domain-containing protein</fullName>
    </recommendedName>
</protein>